<evidence type="ECO:0000313" key="8">
    <source>
        <dbReference type="Proteomes" id="UP000636505"/>
    </source>
</evidence>
<reference evidence="7" key="1">
    <citation type="submission" date="2020-10" db="EMBL/GenBank/DDBJ databases">
        <authorList>
            <person name="Castelo-Branco R."/>
            <person name="Eusebio N."/>
            <person name="Adriana R."/>
            <person name="Vieira A."/>
            <person name="Brugerolle De Fraissinette N."/>
            <person name="Rezende De Castro R."/>
            <person name="Schneider M.P."/>
            <person name="Vasconcelos V."/>
            <person name="Leao P.N."/>
        </authorList>
    </citation>
    <scope>NUCLEOTIDE SEQUENCE</scope>
    <source>
        <strain evidence="7">LEGE 07310</strain>
    </source>
</reference>
<dbReference type="Pfam" id="PF06803">
    <property type="entry name" value="DUF1232"/>
    <property type="match status" value="1"/>
</dbReference>
<organism evidence="7 8">
    <name type="scientific">Vasconcelosia minhoensis LEGE 07310</name>
    <dbReference type="NCBI Taxonomy" id="915328"/>
    <lineage>
        <taxon>Bacteria</taxon>
        <taxon>Bacillati</taxon>
        <taxon>Cyanobacteriota</taxon>
        <taxon>Cyanophyceae</taxon>
        <taxon>Nodosilineales</taxon>
        <taxon>Cymatolegaceae</taxon>
        <taxon>Vasconcelosia</taxon>
        <taxon>Vasconcelosia minhoensis</taxon>
    </lineage>
</organism>
<evidence type="ECO:0000313" key="7">
    <source>
        <dbReference type="EMBL" id="MBE9078509.1"/>
    </source>
</evidence>
<evidence type="ECO:0000256" key="4">
    <source>
        <dbReference type="ARBA" id="ARBA00023136"/>
    </source>
</evidence>
<dbReference type="RefSeq" id="WP_193908416.1">
    <property type="nucleotide sequence ID" value="NZ_JADEXG010000034.1"/>
</dbReference>
<accession>A0A8J7AGL1</accession>
<gene>
    <name evidence="7" type="ORF">IQ241_14590</name>
</gene>
<dbReference type="GO" id="GO:0012505">
    <property type="term" value="C:endomembrane system"/>
    <property type="evidence" value="ECO:0007669"/>
    <property type="project" value="UniProtKB-SubCell"/>
</dbReference>
<dbReference type="EMBL" id="JADEXG010000034">
    <property type="protein sequence ID" value="MBE9078509.1"/>
    <property type="molecule type" value="Genomic_DNA"/>
</dbReference>
<feature type="transmembrane region" description="Helical" evidence="5">
    <location>
        <begin position="46"/>
        <end position="67"/>
    </location>
</feature>
<proteinExistence type="predicted"/>
<keyword evidence="4 5" id="KW-0472">Membrane</keyword>
<comment type="subcellular location">
    <subcellularLocation>
        <location evidence="1">Endomembrane system</location>
        <topology evidence="1">Multi-pass membrane protein</topology>
    </subcellularLocation>
</comment>
<evidence type="ECO:0000256" key="1">
    <source>
        <dbReference type="ARBA" id="ARBA00004127"/>
    </source>
</evidence>
<protein>
    <submittedName>
        <fullName evidence="7">DUF1232 domain-containing protein</fullName>
    </submittedName>
</protein>
<dbReference type="Proteomes" id="UP000636505">
    <property type="component" value="Unassembled WGS sequence"/>
</dbReference>
<keyword evidence="2 5" id="KW-0812">Transmembrane</keyword>
<evidence type="ECO:0000256" key="2">
    <source>
        <dbReference type="ARBA" id="ARBA00022692"/>
    </source>
</evidence>
<evidence type="ECO:0000259" key="6">
    <source>
        <dbReference type="Pfam" id="PF06803"/>
    </source>
</evidence>
<feature type="transmembrane region" description="Helical" evidence="5">
    <location>
        <begin position="21"/>
        <end position="40"/>
    </location>
</feature>
<evidence type="ECO:0000256" key="3">
    <source>
        <dbReference type="ARBA" id="ARBA00022989"/>
    </source>
</evidence>
<feature type="domain" description="DUF1232" evidence="6">
    <location>
        <begin position="23"/>
        <end position="58"/>
    </location>
</feature>
<keyword evidence="3 5" id="KW-1133">Transmembrane helix</keyword>
<dbReference type="InterPro" id="IPR010652">
    <property type="entry name" value="DUF1232"/>
</dbReference>
<dbReference type="AlphaFoldDB" id="A0A8J7AGL1"/>
<comment type="caution">
    <text evidence="7">The sequence shown here is derived from an EMBL/GenBank/DDBJ whole genome shotgun (WGS) entry which is preliminary data.</text>
</comment>
<keyword evidence="8" id="KW-1185">Reference proteome</keyword>
<sequence length="93" mass="10451">MKNPAKAFYDWYRNALRNPKYRWLIILGSLAYLVSPIDIAPDFIPIIGWIDDGVLATLLLTEVSSLVRDYLNSRKPTTATADAELEDGPVIDV</sequence>
<name>A0A8J7AGL1_9CYAN</name>
<evidence type="ECO:0000256" key="5">
    <source>
        <dbReference type="SAM" id="Phobius"/>
    </source>
</evidence>